<dbReference type="EMBL" id="CP102774">
    <property type="protein sequence ID" value="UZF85549.1"/>
    <property type="molecule type" value="Genomic_DNA"/>
</dbReference>
<evidence type="ECO:0000313" key="2">
    <source>
        <dbReference type="EMBL" id="UZF85549.1"/>
    </source>
</evidence>
<proteinExistence type="predicted"/>
<organism evidence="2">
    <name type="scientific">Bosea sp. NBC_00436</name>
    <dbReference type="NCBI Taxonomy" id="2969620"/>
    <lineage>
        <taxon>Bacteria</taxon>
        <taxon>Pseudomonadati</taxon>
        <taxon>Pseudomonadota</taxon>
        <taxon>Alphaproteobacteria</taxon>
        <taxon>Hyphomicrobiales</taxon>
        <taxon>Boseaceae</taxon>
        <taxon>Bosea</taxon>
    </lineage>
</organism>
<reference evidence="2" key="1">
    <citation type="submission" date="2022-08" db="EMBL/GenBank/DDBJ databases">
        <title>Complete Genome Sequences of 2 Bosea sp. soil isolates.</title>
        <authorList>
            <person name="Alvarez Arevalo M."/>
            <person name="Sterndorff E.B."/>
            <person name="Faurdal D."/>
            <person name="Joergensen T.S."/>
            <person name="Weber T."/>
        </authorList>
    </citation>
    <scope>NUCLEOTIDE SEQUENCE</scope>
    <source>
        <strain evidence="2">NBC_00436</strain>
    </source>
</reference>
<name>A0A9E7ZKJ8_9HYPH</name>
<gene>
    <name evidence="2" type="ORF">NWE54_17185</name>
</gene>
<dbReference type="AlphaFoldDB" id="A0A9E7ZKJ8"/>
<accession>A0A9E7ZKJ8</accession>
<feature type="region of interest" description="Disordered" evidence="1">
    <location>
        <begin position="20"/>
        <end position="41"/>
    </location>
</feature>
<sequence>MDLIVRLFLRLGALLAPPVAPQPIPVPVRDRNPPRRIDPRG</sequence>
<protein>
    <submittedName>
        <fullName evidence="2">Uncharacterized protein</fullName>
    </submittedName>
</protein>
<feature type="compositionally biased region" description="Basic and acidic residues" evidence="1">
    <location>
        <begin position="28"/>
        <end position="41"/>
    </location>
</feature>
<evidence type="ECO:0000256" key="1">
    <source>
        <dbReference type="SAM" id="MobiDB-lite"/>
    </source>
</evidence>